<feature type="domain" description="Methylene-tetrahydrofolate reductase C-terminal-like" evidence="8">
    <location>
        <begin position="376"/>
        <end position="458"/>
    </location>
</feature>
<dbReference type="UniPathway" id="UPA00193"/>
<accession>A0A4D6X9W8</accession>
<dbReference type="Pfam" id="PF12225">
    <property type="entry name" value="DUF5981"/>
    <property type="match status" value="1"/>
</dbReference>
<comment type="pathway">
    <text evidence="2 6">One-carbon metabolism; tetrahydrofolate interconversion.</text>
</comment>
<evidence type="ECO:0000256" key="7">
    <source>
        <dbReference type="SAM" id="MobiDB-lite"/>
    </source>
</evidence>
<feature type="region of interest" description="Disordered" evidence="7">
    <location>
        <begin position="485"/>
        <end position="519"/>
    </location>
</feature>
<dbReference type="InterPro" id="IPR022026">
    <property type="entry name" value="DUF5981"/>
</dbReference>
<dbReference type="EMBL" id="CP039371">
    <property type="protein sequence ID" value="QCI10770.1"/>
    <property type="molecule type" value="Genomic_DNA"/>
</dbReference>
<keyword evidence="5 6" id="KW-0560">Oxidoreductase</keyword>
<evidence type="ECO:0000256" key="6">
    <source>
        <dbReference type="RuleBase" id="RU003862"/>
    </source>
</evidence>
<dbReference type="OrthoDB" id="9795431at2"/>
<dbReference type="Gene3D" id="3.20.20.220">
    <property type="match status" value="1"/>
</dbReference>
<dbReference type="SUPFAM" id="SSF51730">
    <property type="entry name" value="FAD-linked oxidoreductase"/>
    <property type="match status" value="1"/>
</dbReference>
<dbReference type="GO" id="GO:0035999">
    <property type="term" value="P:tetrahydrofolate interconversion"/>
    <property type="evidence" value="ECO:0007669"/>
    <property type="project" value="UniProtKB-UniPathway"/>
</dbReference>
<dbReference type="InterPro" id="IPR003171">
    <property type="entry name" value="Mehydrof_redctse-like"/>
</dbReference>
<dbReference type="Pfam" id="PF02219">
    <property type="entry name" value="MTHFR"/>
    <property type="match status" value="1"/>
</dbReference>
<reference evidence="10" key="1">
    <citation type="submission" date="2019-04" db="EMBL/GenBank/DDBJ databases">
        <title>Genome sequence of Pseudomonas putida 1290, an auxin catabolizing strain.</title>
        <authorList>
            <person name="Laird T.S."/>
            <person name="Leveau J.H.J."/>
        </authorList>
    </citation>
    <scope>NUCLEOTIDE SEQUENCE [LARGE SCALE GENOMIC DNA]</scope>
    <source>
        <strain evidence="10">1290</strain>
    </source>
</reference>
<proteinExistence type="inferred from homology"/>
<keyword evidence="4 6" id="KW-0274">FAD</keyword>
<evidence type="ECO:0000256" key="2">
    <source>
        <dbReference type="ARBA" id="ARBA00004777"/>
    </source>
</evidence>
<evidence type="ECO:0000259" key="8">
    <source>
        <dbReference type="Pfam" id="PF12225"/>
    </source>
</evidence>
<name>A0A4D6X9W8_PSEPU</name>
<evidence type="ECO:0000256" key="3">
    <source>
        <dbReference type="ARBA" id="ARBA00022630"/>
    </source>
</evidence>
<evidence type="ECO:0000256" key="5">
    <source>
        <dbReference type="ARBA" id="ARBA00023002"/>
    </source>
</evidence>
<comment type="similarity">
    <text evidence="6">Belongs to the methylenetetrahydrofolate reductase family.</text>
</comment>
<dbReference type="InterPro" id="IPR029041">
    <property type="entry name" value="FAD-linked_oxidoreductase-like"/>
</dbReference>
<evidence type="ECO:0000256" key="1">
    <source>
        <dbReference type="ARBA" id="ARBA00001974"/>
    </source>
</evidence>
<organism evidence="9 10">
    <name type="scientific">Pseudomonas putida</name>
    <name type="common">Arthrobacter siderocapsulatus</name>
    <dbReference type="NCBI Taxonomy" id="303"/>
    <lineage>
        <taxon>Bacteria</taxon>
        <taxon>Pseudomonadati</taxon>
        <taxon>Pseudomonadota</taxon>
        <taxon>Gammaproteobacteria</taxon>
        <taxon>Pseudomonadales</taxon>
        <taxon>Pseudomonadaceae</taxon>
        <taxon>Pseudomonas</taxon>
    </lineage>
</organism>
<dbReference type="AlphaFoldDB" id="A0A4D6X9W8"/>
<evidence type="ECO:0000313" key="10">
    <source>
        <dbReference type="Proteomes" id="UP000298551"/>
    </source>
</evidence>
<protein>
    <recommendedName>
        <fullName evidence="6">Methylenetetrahydrofolate reductase</fullName>
    </recommendedName>
</protein>
<dbReference type="Proteomes" id="UP000298551">
    <property type="component" value="Chromosome"/>
</dbReference>
<comment type="cofactor">
    <cofactor evidence="1 6">
        <name>FAD</name>
        <dbReference type="ChEBI" id="CHEBI:57692"/>
    </cofactor>
</comment>
<sequence>MNLLKTALHDRTFVCVMEFVPKPSAERFAAMQAIMDRKQLCGWPLTVAIGDRVASALDLSPLDALDSFATPLPALPHFSGKDRERHHLLAQLRRMQAAGQEQLLILTGDRLPGHQPGERPVRYLESVAALQIARQACPNLLLGAALNPFKYREEEGGAQYFKAEKKLAAGADFLTLQLGFDARKHHEALLWMQRQAQPKPLLACLMSLTHGRAAMLEHVAGVTVTPSMLDMLEAEAAESKAYAQARSVDRLALQIIGVKLMGYAGVHLSGIHALEQLLALETRLEHWQSRLHTLEQWAPEWAASWQMPGLPAVTFHPPQGSWRLGETRSRASFKEKARYHLLHGAHSLLFSRENWLSKTFGWAVRQPLWASPAGARVLHRLERSAKRPVVGCDTCGRCRLEDTLYICPETCPKGLANGPCGGTTLNRCEFGDRECIHSVKYRTAMAVEQTAVLTQRLIPCISAESRHQSSWPAWFDAAQPQFGAPLSPEPMLRQEASVNAESSSPCKTRSSKAFAEAQR</sequence>
<dbReference type="GO" id="GO:0004489">
    <property type="term" value="F:methylenetetrahydrofolate reductase [NAD(P)H] activity"/>
    <property type="evidence" value="ECO:0007669"/>
    <property type="project" value="InterPro"/>
</dbReference>
<keyword evidence="3 6" id="KW-0285">Flavoprotein</keyword>
<evidence type="ECO:0000313" key="9">
    <source>
        <dbReference type="EMBL" id="QCI10770.1"/>
    </source>
</evidence>
<dbReference type="RefSeq" id="WP_136912975.1">
    <property type="nucleotide sequence ID" value="NZ_CP039371.1"/>
</dbReference>
<feature type="compositionally biased region" description="Polar residues" evidence="7">
    <location>
        <begin position="496"/>
        <end position="508"/>
    </location>
</feature>
<evidence type="ECO:0000256" key="4">
    <source>
        <dbReference type="ARBA" id="ARBA00022827"/>
    </source>
</evidence>
<dbReference type="GO" id="GO:0006555">
    <property type="term" value="P:methionine metabolic process"/>
    <property type="evidence" value="ECO:0007669"/>
    <property type="project" value="InterPro"/>
</dbReference>
<gene>
    <name evidence="9" type="ORF">E6B08_04835</name>
</gene>